<evidence type="ECO:0000313" key="1">
    <source>
        <dbReference type="Proteomes" id="UP000095281"/>
    </source>
</evidence>
<proteinExistence type="predicted"/>
<accession>A0A1I8BKN6</accession>
<name>A0A1I8BKN6_MELHA</name>
<organism evidence="1 2">
    <name type="scientific">Meloidogyne hapla</name>
    <name type="common">Root-knot nematode worm</name>
    <dbReference type="NCBI Taxonomy" id="6305"/>
    <lineage>
        <taxon>Eukaryota</taxon>
        <taxon>Metazoa</taxon>
        <taxon>Ecdysozoa</taxon>
        <taxon>Nematoda</taxon>
        <taxon>Chromadorea</taxon>
        <taxon>Rhabditida</taxon>
        <taxon>Tylenchina</taxon>
        <taxon>Tylenchomorpha</taxon>
        <taxon>Tylenchoidea</taxon>
        <taxon>Meloidogynidae</taxon>
        <taxon>Meloidogyninae</taxon>
        <taxon>Meloidogyne</taxon>
    </lineage>
</organism>
<evidence type="ECO:0000313" key="2">
    <source>
        <dbReference type="WBParaSite" id="MhA1_Contig2771.frz3.gene1"/>
    </source>
</evidence>
<reference evidence="2" key="1">
    <citation type="submission" date="2016-11" db="UniProtKB">
        <authorList>
            <consortium name="WormBaseParasite"/>
        </authorList>
    </citation>
    <scope>IDENTIFICATION</scope>
</reference>
<dbReference type="WBParaSite" id="MhA1_Contig2771.frz3.gene1">
    <property type="protein sequence ID" value="MhA1_Contig2771.frz3.gene1"/>
    <property type="gene ID" value="MhA1_Contig2771.frz3.gene1"/>
</dbReference>
<dbReference type="Proteomes" id="UP000095281">
    <property type="component" value="Unplaced"/>
</dbReference>
<dbReference type="AlphaFoldDB" id="A0A1I8BKN6"/>
<keyword evidence="1" id="KW-1185">Reference proteome</keyword>
<protein>
    <submittedName>
        <fullName evidence="2">DUF58 domain-containing protein</fullName>
    </submittedName>
</protein>
<sequence length="64" mass="7423">TPAGRKNFRQMLSDNIVNRNRLLYELALSCAQVAQVEQFELVVPASANEANNFEFKMKMFLRMK</sequence>